<dbReference type="SUPFAM" id="SSF55781">
    <property type="entry name" value="GAF domain-like"/>
    <property type="match status" value="2"/>
</dbReference>
<feature type="domain" description="PDEase" evidence="10">
    <location>
        <begin position="652"/>
        <end position="977"/>
    </location>
</feature>
<dbReference type="Gene3D" id="3.30.450.40">
    <property type="match status" value="2"/>
</dbReference>
<dbReference type="InterPro" id="IPR036971">
    <property type="entry name" value="PDEase_catalytic_dom_sf"/>
</dbReference>
<dbReference type="SMART" id="SM00471">
    <property type="entry name" value="HDc"/>
    <property type="match status" value="1"/>
</dbReference>
<dbReference type="InterPro" id="IPR023174">
    <property type="entry name" value="PDEase_CS"/>
</dbReference>
<feature type="binding site" evidence="6">
    <location>
        <position position="771"/>
    </location>
    <ligand>
        <name>AMP</name>
        <dbReference type="ChEBI" id="CHEBI:456215"/>
    </ligand>
</feature>
<dbReference type="InterPro" id="IPR023088">
    <property type="entry name" value="PDEase"/>
</dbReference>
<evidence type="ECO:0000256" key="4">
    <source>
        <dbReference type="ARBA" id="ARBA00022801"/>
    </source>
</evidence>
<feature type="binding site" evidence="6">
    <location>
        <position position="881"/>
    </location>
    <ligand>
        <name>AMP</name>
        <dbReference type="ChEBI" id="CHEBI:456215"/>
    </ligand>
</feature>
<dbReference type="EMBL" id="JAAMOB010000001">
    <property type="protein sequence ID" value="KAF4118947.1"/>
    <property type="molecule type" value="Genomic_DNA"/>
</dbReference>
<dbReference type="GO" id="GO:0004114">
    <property type="term" value="F:3',5'-cyclic-nucleotide phosphodiesterase activity"/>
    <property type="evidence" value="ECO:0007669"/>
    <property type="project" value="InterPro"/>
</dbReference>
<evidence type="ECO:0000256" key="1">
    <source>
        <dbReference type="ARBA" id="ARBA00007648"/>
    </source>
</evidence>
<feature type="binding site" evidence="7">
    <location>
        <position position="771"/>
    </location>
    <ligand>
        <name>Zn(2+)</name>
        <dbReference type="ChEBI" id="CHEBI:29105"/>
        <label>1</label>
    </ligand>
</feature>
<accession>A0A7J6DI19</accession>
<evidence type="ECO:0000256" key="5">
    <source>
        <dbReference type="PIRSR" id="PIRSR623088-1"/>
    </source>
</evidence>
<feature type="binding site" evidence="7">
    <location>
        <position position="770"/>
    </location>
    <ligand>
        <name>Zn(2+)</name>
        <dbReference type="ChEBI" id="CHEBI:29105"/>
        <label>1</label>
    </ligand>
</feature>
<keyword evidence="3 7" id="KW-0479">Metal-binding</keyword>
<evidence type="ECO:0000259" key="10">
    <source>
        <dbReference type="PROSITE" id="PS51845"/>
    </source>
</evidence>
<dbReference type="Pfam" id="PF01590">
    <property type="entry name" value="GAF"/>
    <property type="match status" value="2"/>
</dbReference>
<dbReference type="PRINTS" id="PR00387">
    <property type="entry name" value="PDIESTERASE1"/>
</dbReference>
<feature type="binding site" evidence="7">
    <location>
        <position position="771"/>
    </location>
    <ligand>
        <name>Zn(2+)</name>
        <dbReference type="ChEBI" id="CHEBI:29105"/>
        <label>2</label>
    </ligand>
</feature>
<feature type="region of interest" description="Disordered" evidence="9">
    <location>
        <begin position="1"/>
        <end position="43"/>
    </location>
</feature>
<feature type="binding site" evidence="6">
    <location>
        <begin position="730"/>
        <end position="734"/>
    </location>
    <ligand>
        <name>AMP</name>
        <dbReference type="ChEBI" id="CHEBI:456215"/>
    </ligand>
</feature>
<dbReference type="Gene3D" id="1.10.1300.10">
    <property type="entry name" value="3'5'-cyclic nucleotide phosphodiesterase, catalytic domain"/>
    <property type="match status" value="1"/>
</dbReference>
<dbReference type="Proteomes" id="UP000579812">
    <property type="component" value="Unassembled WGS sequence"/>
</dbReference>
<dbReference type="InterPro" id="IPR029016">
    <property type="entry name" value="GAF-like_dom_sf"/>
</dbReference>
<organism evidence="11 12">
    <name type="scientific">Onychostoma macrolepis</name>
    <dbReference type="NCBI Taxonomy" id="369639"/>
    <lineage>
        <taxon>Eukaryota</taxon>
        <taxon>Metazoa</taxon>
        <taxon>Chordata</taxon>
        <taxon>Craniata</taxon>
        <taxon>Vertebrata</taxon>
        <taxon>Euteleostomi</taxon>
        <taxon>Actinopterygii</taxon>
        <taxon>Neopterygii</taxon>
        <taxon>Teleostei</taxon>
        <taxon>Ostariophysi</taxon>
        <taxon>Cypriniformes</taxon>
        <taxon>Cyprinidae</taxon>
        <taxon>Acrossocheilinae</taxon>
        <taxon>Onychostoma</taxon>
    </lineage>
</organism>
<dbReference type="EC" id="3.1.4.-" evidence="8"/>
<feature type="binding site" evidence="7">
    <location>
        <position position="734"/>
    </location>
    <ligand>
        <name>Zn(2+)</name>
        <dbReference type="ChEBI" id="CHEBI:29105"/>
        <label>1</label>
    </ligand>
</feature>
<sequence length="997" mass="112593">MSQKPPPCSANQSPAPLGRTSHCRSPSSVITSRQKFRHVTSTRKVQQLLHLHLESRKARENMPCLHTESLPSLPAEGRYGVTSARRGSQGSRSKSGKKGKNAEKGSFVERNDSEKEQSVITSAGWFFSPLWTPGAKTQRLGFRMGKESEKVKAWLDDHSDSARSYFSRSSRHWMHGCVERAQAAQTLVTEPRSRLTNLGRRRVSHPLCGPSRGHVHPATMERPRSCLSVHQIDDPVCLDRAGGRSPQSLQSTYFPFSPCVSRSKCLPHSLSSPRPAGQCKRGESCNFMMRLFGGLIRPLQNKIICQILQHLSEITQAQRCCLSMTTVDKTGVKCLGPIFQSDEESVYGYTQAEWDKCIMGYVVSTGRPLNIRDSHEDPRFQIELYETEEDRPKSILSVPILNHKKEVIGVVMAVNKSRPGTCVGSFFSEQDEKVLSSHMVLFGLILENSQLCESSEQESKRNQVLLEMAQLVSHDYPSVEDMLSKLAAVILPVTKAQFCTVFISEDSSTGPFSKIVHIEHKESNCSVQCSTRDYDSNDISYMYAVHVRNSMETLNIINRPAQISKVSQIRSLIGTPLSGKQRDNVMGVCQLVNKMAFTETEVFSRADEHLLEDFVVYCALGLQKFNSQQRADKTRAKLAVTKEVLSYQISASQEEINASLEEAVIPSADALCLLDFGFSDFDMSQNAMTQAVVRMFLDLSLPQEFSVDYKTLCQWVLSVQKCYRSNVVYHNWSHALRTAQCMFAMLQTKELKSNFSSLEVLALMIASLCHDLDHRGVNNSFIERSNQPLAQLYGHSSLEHHHYDMCLLILNNPGSQILSSLSLKEYRACVQMIEKNILATDLAIYIEKRTKFFKLAQSNSCLWTDEGHRELLRSMLMTASDISAITKPWPVQKRIAELVATEFYAQGDREKYELNIQPMHVMDRENWTRLPHMQVDYIDGICSPLYEALASICESCSPLKEGCRRNRKHWQQLADVGEEEERIKMKGKTDGEREEAC</sequence>
<evidence type="ECO:0000313" key="12">
    <source>
        <dbReference type="Proteomes" id="UP000579812"/>
    </source>
</evidence>
<dbReference type="InterPro" id="IPR003018">
    <property type="entry name" value="GAF"/>
</dbReference>
<feature type="binding site" evidence="6">
    <location>
        <position position="934"/>
    </location>
    <ligand>
        <name>AMP</name>
        <dbReference type="ChEBI" id="CHEBI:456215"/>
    </ligand>
</feature>
<keyword evidence="2" id="KW-0140">cGMP</keyword>
<evidence type="ECO:0000256" key="7">
    <source>
        <dbReference type="PIRSR" id="PIRSR623088-3"/>
    </source>
</evidence>
<comment type="cofactor">
    <cofactor evidence="8">
        <name>a divalent metal cation</name>
        <dbReference type="ChEBI" id="CHEBI:60240"/>
    </cofactor>
    <text evidence="8">Binds 2 divalent metal cations per subunit. Site 1 may preferentially bind zinc ions, while site 2 has a preference for magnesium and/or manganese ions.</text>
</comment>
<feature type="compositionally biased region" description="Polar residues" evidence="9">
    <location>
        <begin position="23"/>
        <end position="33"/>
    </location>
</feature>
<name>A0A7J6DI19_9TELE</name>
<dbReference type="InterPro" id="IPR002073">
    <property type="entry name" value="PDEase_catalytic_dom"/>
</dbReference>
<feature type="binding site" evidence="7">
    <location>
        <position position="881"/>
    </location>
    <ligand>
        <name>Zn(2+)</name>
        <dbReference type="ChEBI" id="CHEBI:29105"/>
        <label>1</label>
    </ligand>
</feature>
<feature type="active site" description="Proton donor" evidence="5">
    <location>
        <position position="730"/>
    </location>
</feature>
<keyword evidence="4 8" id="KW-0378">Hydrolase</keyword>
<dbReference type="PROSITE" id="PS51845">
    <property type="entry name" value="PDEASE_I_2"/>
    <property type="match status" value="1"/>
</dbReference>
<protein>
    <recommendedName>
        <fullName evidence="8">Phosphodiesterase</fullName>
        <ecNumber evidence="8">3.1.4.-</ecNumber>
    </recommendedName>
</protein>
<reference evidence="11 12" key="1">
    <citation type="submission" date="2020-04" db="EMBL/GenBank/DDBJ databases">
        <title>Chromosome-level genome assembly of a cyprinid fish Onychostoma macrolepis by integration of Nanopore Sequencing, Bionano and Hi-C technology.</title>
        <authorList>
            <person name="Wang D."/>
        </authorList>
    </citation>
    <scope>NUCLEOTIDE SEQUENCE [LARGE SCALE GENOMIC DNA]</scope>
    <source>
        <strain evidence="11">SWU-2019</strain>
        <tissue evidence="11">Muscle</tissue>
    </source>
</reference>
<dbReference type="InterPro" id="IPR003607">
    <property type="entry name" value="HD/PDEase_dom"/>
</dbReference>
<dbReference type="SUPFAM" id="SSF109604">
    <property type="entry name" value="HD-domain/PDEase-like"/>
    <property type="match status" value="1"/>
</dbReference>
<dbReference type="PROSITE" id="PS00126">
    <property type="entry name" value="PDEASE_I_1"/>
    <property type="match status" value="1"/>
</dbReference>
<evidence type="ECO:0000256" key="3">
    <source>
        <dbReference type="ARBA" id="ARBA00022723"/>
    </source>
</evidence>
<feature type="region of interest" description="Disordered" evidence="9">
    <location>
        <begin position="60"/>
        <end position="115"/>
    </location>
</feature>
<dbReference type="Pfam" id="PF00233">
    <property type="entry name" value="PDEase_I"/>
    <property type="match status" value="1"/>
</dbReference>
<comment type="caution">
    <text evidence="11">The sequence shown here is derived from an EMBL/GenBank/DDBJ whole genome shotgun (WGS) entry which is preliminary data.</text>
</comment>
<keyword evidence="12" id="KW-1185">Reference proteome</keyword>
<comment type="similarity">
    <text evidence="1 8">Belongs to the cyclic nucleotide phosphodiesterase family.</text>
</comment>
<evidence type="ECO:0000256" key="2">
    <source>
        <dbReference type="ARBA" id="ARBA00022535"/>
    </source>
</evidence>
<dbReference type="AlphaFoldDB" id="A0A7J6DI19"/>
<dbReference type="FunFam" id="1.10.1300.10:FF:000003">
    <property type="entry name" value="Phosphodiesterase"/>
    <property type="match status" value="1"/>
</dbReference>
<dbReference type="GO" id="GO:0007165">
    <property type="term" value="P:signal transduction"/>
    <property type="evidence" value="ECO:0007669"/>
    <property type="project" value="InterPro"/>
</dbReference>
<evidence type="ECO:0000256" key="9">
    <source>
        <dbReference type="SAM" id="MobiDB-lite"/>
    </source>
</evidence>
<evidence type="ECO:0000256" key="6">
    <source>
        <dbReference type="PIRSR" id="PIRSR623088-2"/>
    </source>
</evidence>
<gene>
    <name evidence="11" type="ORF">G5714_000998</name>
</gene>
<dbReference type="SMART" id="SM00065">
    <property type="entry name" value="GAF"/>
    <property type="match status" value="2"/>
</dbReference>
<proteinExistence type="inferred from homology"/>
<dbReference type="CDD" id="cd00077">
    <property type="entry name" value="HDc"/>
    <property type="match status" value="1"/>
</dbReference>
<feature type="compositionally biased region" description="Basic and acidic residues" evidence="9">
    <location>
        <begin position="100"/>
        <end position="115"/>
    </location>
</feature>
<dbReference type="PANTHER" id="PTHR11347">
    <property type="entry name" value="CYCLIC NUCLEOTIDE PHOSPHODIESTERASE"/>
    <property type="match status" value="1"/>
</dbReference>
<evidence type="ECO:0000256" key="8">
    <source>
        <dbReference type="RuleBase" id="RU363067"/>
    </source>
</evidence>
<evidence type="ECO:0000313" key="11">
    <source>
        <dbReference type="EMBL" id="KAF4118947.1"/>
    </source>
</evidence>
<dbReference type="GO" id="GO:0046872">
    <property type="term" value="F:metal ion binding"/>
    <property type="evidence" value="ECO:0007669"/>
    <property type="project" value="UniProtKB-KW"/>
</dbReference>